<dbReference type="Proteomes" id="UP001412239">
    <property type="component" value="Unassembled WGS sequence"/>
</dbReference>
<dbReference type="EMBL" id="LN890948">
    <property type="protein sequence ID" value="CUS15314.1"/>
    <property type="molecule type" value="Genomic_DNA"/>
</dbReference>
<sequence length="288" mass="31084">METGSVHERVRLPGTRREDLPPPLSAGDEAVLSDSRELAVGGSVDLHGGEGRSTWGRNDGRRSGAHRGGKPDCDSRAPSPIGPNSREDAALITSGGVVIEAMLSVEPVHIGGGSYGTFVSAGLPRCKNPAYINFRIRDSSDWQFTTLPTLDSCSDGGPKVTGVWLRGSLDTSKFNQGTPKNLLIEVLNFGVQMETKARFAWRCIGIVLETGLETSRVYLFMTNGPNCQDDLIVESPDNDLVEASPSEHEFLMNDMGRMAGLLQAEELVKDAGNSLRGCFPKIKGWHCK</sequence>
<keyword evidence="3" id="KW-1185">Reference proteome</keyword>
<feature type="region of interest" description="Disordered" evidence="1">
    <location>
        <begin position="1"/>
        <end position="87"/>
    </location>
</feature>
<evidence type="ECO:0000313" key="2">
    <source>
        <dbReference type="EMBL" id="CUS15314.1"/>
    </source>
</evidence>
<gene>
    <name evidence="2" type="ORF">GSTUAT00000571001</name>
</gene>
<accession>A0A292Q7C7</accession>
<protein>
    <submittedName>
        <fullName evidence="2">Uncharacterized protein</fullName>
    </submittedName>
</protein>
<reference evidence="2" key="1">
    <citation type="submission" date="2015-10" db="EMBL/GenBank/DDBJ databases">
        <authorList>
            <person name="Regsiter A."/>
            <person name="william w."/>
        </authorList>
    </citation>
    <scope>NUCLEOTIDE SEQUENCE</scope>
    <source>
        <strain evidence="2">Montdore</strain>
    </source>
</reference>
<name>A0A292Q7C7_9PEZI</name>
<evidence type="ECO:0000256" key="1">
    <source>
        <dbReference type="SAM" id="MobiDB-lite"/>
    </source>
</evidence>
<organism evidence="2 3">
    <name type="scientific">Tuber aestivum</name>
    <name type="common">summer truffle</name>
    <dbReference type="NCBI Taxonomy" id="59557"/>
    <lineage>
        <taxon>Eukaryota</taxon>
        <taxon>Fungi</taxon>
        <taxon>Dikarya</taxon>
        <taxon>Ascomycota</taxon>
        <taxon>Pezizomycotina</taxon>
        <taxon>Pezizomycetes</taxon>
        <taxon>Pezizales</taxon>
        <taxon>Tuberaceae</taxon>
        <taxon>Tuber</taxon>
    </lineage>
</organism>
<proteinExistence type="predicted"/>
<dbReference type="AlphaFoldDB" id="A0A292Q7C7"/>
<evidence type="ECO:0000313" key="3">
    <source>
        <dbReference type="Proteomes" id="UP001412239"/>
    </source>
</evidence>
<feature type="compositionally biased region" description="Basic and acidic residues" evidence="1">
    <location>
        <begin position="1"/>
        <end position="20"/>
    </location>
</feature>